<name>S0FYX3_9BACT</name>
<dbReference type="InterPro" id="IPR045738">
    <property type="entry name" value="DUF6088"/>
</dbReference>
<evidence type="ECO:0000313" key="2">
    <source>
        <dbReference type="Proteomes" id="UP000014216"/>
    </source>
</evidence>
<evidence type="ECO:0000313" key="1">
    <source>
        <dbReference type="EMBL" id="EMS77152.1"/>
    </source>
</evidence>
<dbReference type="OrthoDB" id="573467at2"/>
<evidence type="ECO:0008006" key="3">
    <source>
        <dbReference type="Google" id="ProtNLM"/>
    </source>
</evidence>
<keyword evidence="2" id="KW-1185">Reference proteome</keyword>
<reference evidence="1 2" key="1">
    <citation type="journal article" date="2013" name="Genome Announc.">
        <title>Draft Genome Sequence of Desulfotignum phosphitoxidans DSM 13687 Strain FiPS-3.</title>
        <authorList>
            <person name="Poehlein A."/>
            <person name="Daniel R."/>
            <person name="Simeonova D.D."/>
        </authorList>
    </citation>
    <scope>NUCLEOTIDE SEQUENCE [LARGE SCALE GENOMIC DNA]</scope>
    <source>
        <strain evidence="1 2">DSM 13687</strain>
    </source>
</reference>
<gene>
    <name evidence="1" type="ORF">Dpo_27c00040</name>
</gene>
<dbReference type="AlphaFoldDB" id="S0FYX3"/>
<dbReference type="EMBL" id="APJX01000026">
    <property type="protein sequence ID" value="EMS77152.1"/>
    <property type="molecule type" value="Genomic_DNA"/>
</dbReference>
<proteinExistence type="predicted"/>
<dbReference type="Pfam" id="PF19570">
    <property type="entry name" value="DUF6088"/>
    <property type="match status" value="1"/>
</dbReference>
<dbReference type="Proteomes" id="UP000014216">
    <property type="component" value="Unassembled WGS sequence"/>
</dbReference>
<protein>
    <recommendedName>
        <fullName evidence="3">S-adenosylhomocysteine hydrolase</fullName>
    </recommendedName>
</protein>
<sequence>MSVKKTLEAKIKYRIKRSSYSTFVLSDFYDLSDRDQILRALRKLIKKKLILRVGQGVYVRTKISSATKKIIPEQNIRDIAMTVLKKTGVGVVPTPYEQEYNDGKTTQVPTGIVIGVNRRVSKKIGFNGRFVKYEKVTTN</sequence>
<dbReference type="RefSeq" id="WP_006968860.1">
    <property type="nucleotide sequence ID" value="NZ_APJX01000026.1"/>
</dbReference>
<comment type="caution">
    <text evidence="1">The sequence shown here is derived from an EMBL/GenBank/DDBJ whole genome shotgun (WGS) entry which is preliminary data.</text>
</comment>
<organism evidence="1 2">
    <name type="scientific">Desulfotignum phosphitoxidans DSM 13687</name>
    <dbReference type="NCBI Taxonomy" id="1286635"/>
    <lineage>
        <taxon>Bacteria</taxon>
        <taxon>Pseudomonadati</taxon>
        <taxon>Thermodesulfobacteriota</taxon>
        <taxon>Desulfobacteria</taxon>
        <taxon>Desulfobacterales</taxon>
        <taxon>Desulfobacteraceae</taxon>
        <taxon>Desulfotignum</taxon>
    </lineage>
</organism>
<accession>S0FYX3</accession>